<dbReference type="InterPro" id="IPR004358">
    <property type="entry name" value="Sig_transdc_His_kin-like_C"/>
</dbReference>
<dbReference type="InterPro" id="IPR005467">
    <property type="entry name" value="His_kinase_dom"/>
</dbReference>
<keyword evidence="9" id="KW-0472">Membrane</keyword>
<feature type="domain" description="PAS" evidence="12">
    <location>
        <begin position="336"/>
        <end position="379"/>
    </location>
</feature>
<dbReference type="SMART" id="SM00091">
    <property type="entry name" value="PAS"/>
    <property type="match status" value="4"/>
</dbReference>
<reference evidence="15" key="1">
    <citation type="submission" date="2020-06" db="EMBL/GenBank/DDBJ databases">
        <title>Nostoc edaphicum CCNP1411 genome.</title>
        <authorList>
            <person name="Fidor A."/>
            <person name="Grabski M."/>
            <person name="Gawor J."/>
            <person name="Gromadka R."/>
            <person name="Wegrzyn G."/>
            <person name="Mazur-Marzec H."/>
        </authorList>
    </citation>
    <scope>NUCLEOTIDE SEQUENCE [LARGE SCALE GENOMIC DNA]</scope>
    <source>
        <strain evidence="15">CCNP1411</strain>
    </source>
</reference>
<dbReference type="PROSITE" id="PS50112">
    <property type="entry name" value="PAS"/>
    <property type="match status" value="2"/>
</dbReference>
<dbReference type="InterPro" id="IPR000700">
    <property type="entry name" value="PAS-assoc_C"/>
</dbReference>
<dbReference type="GO" id="GO:0000155">
    <property type="term" value="F:phosphorelay sensor kinase activity"/>
    <property type="evidence" value="ECO:0007669"/>
    <property type="project" value="InterPro"/>
</dbReference>
<dbReference type="PRINTS" id="PR00344">
    <property type="entry name" value="BCTRLSENSOR"/>
</dbReference>
<dbReference type="InterPro" id="IPR035965">
    <property type="entry name" value="PAS-like_dom_sf"/>
</dbReference>
<keyword evidence="4" id="KW-0808">Transferase</keyword>
<dbReference type="Proteomes" id="UP000514713">
    <property type="component" value="Chromosome"/>
</dbReference>
<dbReference type="SMART" id="SM00448">
    <property type="entry name" value="REC"/>
    <property type="match status" value="1"/>
</dbReference>
<dbReference type="SMART" id="SM00388">
    <property type="entry name" value="HisKA"/>
    <property type="match status" value="1"/>
</dbReference>
<dbReference type="Pfam" id="PF02518">
    <property type="entry name" value="HATPase_c"/>
    <property type="match status" value="1"/>
</dbReference>
<dbReference type="GO" id="GO:0006355">
    <property type="term" value="P:regulation of DNA-templated transcription"/>
    <property type="evidence" value="ECO:0007669"/>
    <property type="project" value="InterPro"/>
</dbReference>
<evidence type="ECO:0000256" key="7">
    <source>
        <dbReference type="PROSITE-ProRule" id="PRU00169"/>
    </source>
</evidence>
<keyword evidence="3 7" id="KW-0597">Phosphoprotein</keyword>
<evidence type="ECO:0000256" key="1">
    <source>
        <dbReference type="ARBA" id="ARBA00000085"/>
    </source>
</evidence>
<dbReference type="Pfam" id="PF00072">
    <property type="entry name" value="Response_reg"/>
    <property type="match status" value="1"/>
</dbReference>
<evidence type="ECO:0000259" key="10">
    <source>
        <dbReference type="PROSITE" id="PS50109"/>
    </source>
</evidence>
<keyword evidence="15" id="KW-1185">Reference proteome</keyword>
<evidence type="ECO:0000256" key="6">
    <source>
        <dbReference type="ARBA" id="ARBA00023012"/>
    </source>
</evidence>
<dbReference type="InterPro" id="IPR029016">
    <property type="entry name" value="GAF-like_dom_sf"/>
</dbReference>
<feature type="transmembrane region" description="Helical" evidence="9">
    <location>
        <begin position="20"/>
        <end position="44"/>
    </location>
</feature>
<organism evidence="14 15">
    <name type="scientific">Nostoc edaphicum CCNP1411</name>
    <dbReference type="NCBI Taxonomy" id="1472755"/>
    <lineage>
        <taxon>Bacteria</taxon>
        <taxon>Bacillati</taxon>
        <taxon>Cyanobacteriota</taxon>
        <taxon>Cyanophyceae</taxon>
        <taxon>Nostocales</taxon>
        <taxon>Nostocaceae</taxon>
        <taxon>Nostoc</taxon>
    </lineage>
</organism>
<accession>A0A7D7QM14</accession>
<feature type="transmembrane region" description="Helical" evidence="9">
    <location>
        <begin position="110"/>
        <end position="135"/>
    </location>
</feature>
<dbReference type="PROSITE" id="PS50110">
    <property type="entry name" value="RESPONSE_REGULATORY"/>
    <property type="match status" value="1"/>
</dbReference>
<feature type="transmembrane region" description="Helical" evidence="9">
    <location>
        <begin position="295"/>
        <end position="313"/>
    </location>
</feature>
<dbReference type="RefSeq" id="WP_181931477.1">
    <property type="nucleotide sequence ID" value="NZ_CP054698.1"/>
</dbReference>
<proteinExistence type="predicted"/>
<evidence type="ECO:0000256" key="3">
    <source>
        <dbReference type="ARBA" id="ARBA00022553"/>
    </source>
</evidence>
<dbReference type="EC" id="2.7.13.3" evidence="2"/>
<feature type="domain" description="Histidine kinase" evidence="10">
    <location>
        <begin position="1049"/>
        <end position="1362"/>
    </location>
</feature>
<dbReference type="InterPro" id="IPR001610">
    <property type="entry name" value="PAC"/>
</dbReference>
<gene>
    <name evidence="14" type="ORF">HUN01_12090</name>
</gene>
<dbReference type="PROSITE" id="PS50113">
    <property type="entry name" value="PAC"/>
    <property type="match status" value="2"/>
</dbReference>
<dbReference type="InterPro" id="IPR000014">
    <property type="entry name" value="PAS"/>
</dbReference>
<dbReference type="SUPFAM" id="SSF55781">
    <property type="entry name" value="GAF domain-like"/>
    <property type="match status" value="1"/>
</dbReference>
<evidence type="ECO:0000256" key="2">
    <source>
        <dbReference type="ARBA" id="ARBA00012438"/>
    </source>
</evidence>
<dbReference type="KEGG" id="ned:HUN01_12090"/>
<dbReference type="Pfam" id="PF00512">
    <property type="entry name" value="HisKA"/>
    <property type="match status" value="1"/>
</dbReference>
<dbReference type="InterPro" id="IPR013656">
    <property type="entry name" value="PAS_4"/>
</dbReference>
<dbReference type="PANTHER" id="PTHR43547:SF2">
    <property type="entry name" value="HYBRID SIGNAL TRANSDUCTION HISTIDINE KINASE C"/>
    <property type="match status" value="1"/>
</dbReference>
<dbReference type="Gene3D" id="3.30.450.20">
    <property type="entry name" value="PAS domain"/>
    <property type="match status" value="3"/>
</dbReference>
<keyword evidence="8" id="KW-0175">Coiled coil</keyword>
<evidence type="ECO:0000313" key="15">
    <source>
        <dbReference type="Proteomes" id="UP000514713"/>
    </source>
</evidence>
<dbReference type="InterPro" id="IPR003018">
    <property type="entry name" value="GAF"/>
</dbReference>
<evidence type="ECO:0000259" key="13">
    <source>
        <dbReference type="PROSITE" id="PS50113"/>
    </source>
</evidence>
<evidence type="ECO:0000313" key="14">
    <source>
        <dbReference type="EMBL" id="QMS88300.1"/>
    </source>
</evidence>
<dbReference type="PANTHER" id="PTHR43547">
    <property type="entry name" value="TWO-COMPONENT HISTIDINE KINASE"/>
    <property type="match status" value="1"/>
</dbReference>
<evidence type="ECO:0000256" key="8">
    <source>
        <dbReference type="SAM" id="Coils"/>
    </source>
</evidence>
<dbReference type="SUPFAM" id="SSF52172">
    <property type="entry name" value="CheY-like"/>
    <property type="match status" value="1"/>
</dbReference>
<dbReference type="InterPro" id="IPR036097">
    <property type="entry name" value="HisK_dim/P_sf"/>
</dbReference>
<keyword evidence="9" id="KW-1133">Transmembrane helix</keyword>
<dbReference type="Gene3D" id="1.10.287.130">
    <property type="match status" value="1"/>
</dbReference>
<dbReference type="EMBL" id="CP054698">
    <property type="protein sequence ID" value="QMS88300.1"/>
    <property type="molecule type" value="Genomic_DNA"/>
</dbReference>
<comment type="catalytic activity">
    <reaction evidence="1">
        <text>ATP + protein L-histidine = ADP + protein N-phospho-L-histidine.</text>
        <dbReference type="EC" id="2.7.13.3"/>
    </reaction>
</comment>
<dbReference type="Pfam" id="PF08448">
    <property type="entry name" value="PAS_4"/>
    <property type="match status" value="1"/>
</dbReference>
<feature type="domain" description="PAC" evidence="13">
    <location>
        <begin position="679"/>
        <end position="731"/>
    </location>
</feature>
<dbReference type="SMART" id="SM00065">
    <property type="entry name" value="GAF"/>
    <property type="match status" value="1"/>
</dbReference>
<keyword evidence="5" id="KW-0418">Kinase</keyword>
<dbReference type="Pfam" id="PF13185">
    <property type="entry name" value="GAF_2"/>
    <property type="match status" value="1"/>
</dbReference>
<keyword evidence="6" id="KW-0902">Two-component regulatory system</keyword>
<name>A0A7D7QM14_9NOSO</name>
<dbReference type="CDD" id="cd00082">
    <property type="entry name" value="HisKA"/>
    <property type="match status" value="1"/>
</dbReference>
<dbReference type="PROSITE" id="PS50109">
    <property type="entry name" value="HIS_KIN"/>
    <property type="match status" value="1"/>
</dbReference>
<dbReference type="InterPro" id="IPR036890">
    <property type="entry name" value="HATPase_C_sf"/>
</dbReference>
<feature type="domain" description="PAC" evidence="13">
    <location>
        <begin position="413"/>
        <end position="462"/>
    </location>
</feature>
<feature type="domain" description="Response regulatory" evidence="11">
    <location>
        <begin position="1388"/>
        <end position="1506"/>
    </location>
</feature>
<feature type="coiled-coil region" evidence="8">
    <location>
        <begin position="575"/>
        <end position="602"/>
    </location>
</feature>
<protein>
    <recommendedName>
        <fullName evidence="2">histidine kinase</fullName>
        <ecNumber evidence="2">2.7.13.3</ecNumber>
    </recommendedName>
</protein>
<dbReference type="InterPro" id="IPR011006">
    <property type="entry name" value="CheY-like_superfamily"/>
</dbReference>
<feature type="transmembrane region" description="Helical" evidence="9">
    <location>
        <begin position="56"/>
        <end position="77"/>
    </location>
</feature>
<keyword evidence="9" id="KW-0812">Transmembrane</keyword>
<dbReference type="Gene3D" id="3.30.450.40">
    <property type="match status" value="1"/>
</dbReference>
<feature type="transmembrane region" description="Helical" evidence="9">
    <location>
        <begin position="267"/>
        <end position="283"/>
    </location>
</feature>
<evidence type="ECO:0000256" key="9">
    <source>
        <dbReference type="SAM" id="Phobius"/>
    </source>
</evidence>
<evidence type="ECO:0000256" key="4">
    <source>
        <dbReference type="ARBA" id="ARBA00022679"/>
    </source>
</evidence>
<dbReference type="SUPFAM" id="SSF55785">
    <property type="entry name" value="PYP-like sensor domain (PAS domain)"/>
    <property type="match status" value="4"/>
</dbReference>
<dbReference type="SUPFAM" id="SSF47384">
    <property type="entry name" value="Homodimeric domain of signal transducing histidine kinase"/>
    <property type="match status" value="1"/>
</dbReference>
<feature type="domain" description="PAS" evidence="12">
    <location>
        <begin position="459"/>
        <end position="531"/>
    </location>
</feature>
<evidence type="ECO:0000259" key="12">
    <source>
        <dbReference type="PROSITE" id="PS50112"/>
    </source>
</evidence>
<feature type="modified residue" description="4-aspartylphosphate" evidence="7">
    <location>
        <position position="1437"/>
    </location>
</feature>
<dbReference type="SMART" id="SM00086">
    <property type="entry name" value="PAC"/>
    <property type="match status" value="3"/>
</dbReference>
<feature type="transmembrane region" description="Helical" evidence="9">
    <location>
        <begin position="226"/>
        <end position="246"/>
    </location>
</feature>
<sequence length="1509" mass="166163">MLNINRLRLQDILKIPANSLVAKVASAIPILVGSLVLVGWWLGIEVLKRGFPGSPATMKVNTALCFVLCGLSLWLFLKAGEKRSSKERIIQNYPHNSTARNAKGGSLNRLTLLIARVCAIAVTTIAVLTLCQYVFGWNLGIDELVFRDSPTSIATSHPGRMGVNTALNFILVSVAVQILIHPKTHRSYWYAQILALVATLISFQALMGYAYKVQVLYGLAPYTTSMALHTAVLFLLLSISILWARAEQGFMRVVTGDTYGGLLARRLLVAAIAVPFVLGWLIVEGQRAEKYGPAFAVSLFAIILIVIFTILVWQSASVIERLSHQRDLAQEVVRTYEAKLGSFVDSNVIGILFGDVYGGIHNANDEYLRMIGYTREDLLAGRVSWSNITAPEYRYLDKQGVAEAQGNTNAACTPYEKEYIRKDGSRIPVLVGYVLLGENREESVAFILDLSDRKQAEAEQQKLVSLVENSSDFIGITTLEGQLLYINDAGQKLVGLASLDEARQKAVFDYVMPKDKAYLQEHILPTVLLQGRWQGEFGFRHLQTGQPIPVDYNIFTVTDKNTGQPIALATVTRNISEQKQAKEQILQLNRDLQRRITELQTLLDVIPIGIGIAEDPECQNIKVNPAFAKQLGISPSTNASLSAPSDERPTSFKIYREGRELSAEELPMQYSAAHGVEVLDFEIDVIHENGKLVKLLEYVAPLFDEDGKTRGCIGAFLDITERKQAEEILLNQHKWLEDVLNLMPRPLLFIEPGTARVTFANRSADELAGGEFPKGVPAAEYHTVYHYTDAAGDRIPNELMPGVRVALGERLDGLEVDWHTPTGVRSLLIFADTLPAMHGHPATCILVFQDISNLKEAEKALSLSYKRLKLLFDTANDLLSSQQPVVLIDSVYRKLADQIGLDVYFNYLVEDNSQVIRLGSYSGISPELAKEIESLAYGEAVCGTVAQECCAIALENVQQSTDPKTELLRSLGITAYYGYPLIAQGRLLGTLSFGSRTRLSFTENQKGMMQAVCDQIAIAMERASLIASLQLQTEQLQEANRMKDEFLGILSHELRSPLNAILGWAQLLQRSKLNETQMARATETIERNAKAQTQLIEDLLDISRMIRGKLRLNVRTCNLVSMIESSLETVSLAAQSKEIDLRFSLIPSKETPNLDCGLGINGENLESREAQSQSNERLENSKLAENPQFLVSGDFERLQQIIWNLLSNAIKFTPTGGRVEVQLSVVNGPEKPEKTDQKLVFGHGEWGMGHGEEATIAQCPMPQAAAGATSNTHKGIEFPAAFNKYAQIQVIDTGIGISPDFLPYVFDRFRQADSSSTRTYGGLGLGLAIVRHLVELHGGTVHADSPGKEQGATFTVKLPLLKSAPLHPSTPLPLCPSVSKHPSLLGVRVVVVDDQADTREFITTVLEQCQAEVKAVGSVPEALQVITQWKPDVIVSDIGMPQEDGYSLIRKLRSQPPELGGNIPAAALTAYARAEDRMRAIQEGYQLHLPKPIEAAELATVVASLVGRT</sequence>
<dbReference type="InterPro" id="IPR003594">
    <property type="entry name" value="HATPase_dom"/>
</dbReference>
<dbReference type="Gene3D" id="3.40.50.2300">
    <property type="match status" value="1"/>
</dbReference>
<dbReference type="InterPro" id="IPR001789">
    <property type="entry name" value="Sig_transdc_resp-reg_receiver"/>
</dbReference>
<feature type="transmembrane region" description="Helical" evidence="9">
    <location>
        <begin position="187"/>
        <end position="206"/>
    </location>
</feature>
<dbReference type="CDD" id="cd00130">
    <property type="entry name" value="PAS"/>
    <property type="match status" value="2"/>
</dbReference>
<evidence type="ECO:0000256" key="5">
    <source>
        <dbReference type="ARBA" id="ARBA00022777"/>
    </source>
</evidence>
<dbReference type="NCBIfam" id="TIGR00229">
    <property type="entry name" value="sensory_box"/>
    <property type="match status" value="2"/>
</dbReference>
<dbReference type="SUPFAM" id="SSF55874">
    <property type="entry name" value="ATPase domain of HSP90 chaperone/DNA topoisomerase II/histidine kinase"/>
    <property type="match status" value="1"/>
</dbReference>
<dbReference type="InterPro" id="IPR003661">
    <property type="entry name" value="HisK_dim/P_dom"/>
</dbReference>
<dbReference type="Pfam" id="PF13426">
    <property type="entry name" value="PAS_9"/>
    <property type="match status" value="1"/>
</dbReference>
<dbReference type="Gene3D" id="3.30.565.10">
    <property type="entry name" value="Histidine kinase-like ATPase, C-terminal domain"/>
    <property type="match status" value="1"/>
</dbReference>
<evidence type="ECO:0000259" key="11">
    <source>
        <dbReference type="PROSITE" id="PS50110"/>
    </source>
</evidence>
<dbReference type="InterPro" id="IPR013767">
    <property type="entry name" value="PAS_fold"/>
</dbReference>
<dbReference type="Pfam" id="PF00989">
    <property type="entry name" value="PAS"/>
    <property type="match status" value="1"/>
</dbReference>
<dbReference type="SMART" id="SM00387">
    <property type="entry name" value="HATPase_c"/>
    <property type="match status" value="1"/>
</dbReference>